<dbReference type="CDD" id="cd08414">
    <property type="entry name" value="PBP2_LTTR_aromatics_like"/>
    <property type="match status" value="1"/>
</dbReference>
<sequence length="307" mass="33297">MATTVDVDVSTLVCFVAVAEEQNFTRAAARVGISQPGLSKKIRLLEDALGVRLFDRGTRSASLTGAGEVLLPAALTMIETWRTTVAELRRDEAAERGVLRVGFEASGAGALTARARAEFARRHPQVVVQPARFDWGGEVPALREGLVDVAFVWLPADLGDGIDHEVVLVEPRVVGMAAAHRLAGRETLSLADIGDEPLMWTRRAPRAWIDWWAVNPRPDGRSPVWGPENDNVEEMLETVAAGAAICIAPTSMADFYSRPDLAWRPLLDAEPLRVAIAWPANSTSRLVGEFLLIVQDLSALDDAAPRP</sequence>
<evidence type="ECO:0000256" key="3">
    <source>
        <dbReference type="ARBA" id="ARBA00023125"/>
    </source>
</evidence>
<dbReference type="PRINTS" id="PR00039">
    <property type="entry name" value="HTHLYSR"/>
</dbReference>
<dbReference type="SUPFAM" id="SSF53850">
    <property type="entry name" value="Periplasmic binding protein-like II"/>
    <property type="match status" value="1"/>
</dbReference>
<dbReference type="EMBL" id="BAAAYN010000006">
    <property type="protein sequence ID" value="GAA3383906.1"/>
    <property type="molecule type" value="Genomic_DNA"/>
</dbReference>
<keyword evidence="4" id="KW-0804">Transcription</keyword>
<dbReference type="Pfam" id="PF03466">
    <property type="entry name" value="LysR_substrate"/>
    <property type="match status" value="1"/>
</dbReference>
<dbReference type="Gene3D" id="3.40.190.10">
    <property type="entry name" value="Periplasmic binding protein-like II"/>
    <property type="match status" value="2"/>
</dbReference>
<comment type="caution">
    <text evidence="6">The sequence shown here is derived from an EMBL/GenBank/DDBJ whole genome shotgun (WGS) entry which is preliminary data.</text>
</comment>
<name>A0ABP6ST40_9ACTN</name>
<dbReference type="PANTHER" id="PTHR30346:SF0">
    <property type="entry name" value="HCA OPERON TRANSCRIPTIONAL ACTIVATOR HCAR"/>
    <property type="match status" value="1"/>
</dbReference>
<evidence type="ECO:0000259" key="5">
    <source>
        <dbReference type="PROSITE" id="PS50931"/>
    </source>
</evidence>
<evidence type="ECO:0000313" key="7">
    <source>
        <dbReference type="Proteomes" id="UP001501676"/>
    </source>
</evidence>
<evidence type="ECO:0000256" key="2">
    <source>
        <dbReference type="ARBA" id="ARBA00023015"/>
    </source>
</evidence>
<accession>A0ABP6ST40</accession>
<evidence type="ECO:0000313" key="6">
    <source>
        <dbReference type="EMBL" id="GAA3383906.1"/>
    </source>
</evidence>
<dbReference type="SUPFAM" id="SSF46785">
    <property type="entry name" value="Winged helix' DNA-binding domain"/>
    <property type="match status" value="1"/>
</dbReference>
<dbReference type="InterPro" id="IPR036390">
    <property type="entry name" value="WH_DNA-bd_sf"/>
</dbReference>
<dbReference type="InterPro" id="IPR036388">
    <property type="entry name" value="WH-like_DNA-bd_sf"/>
</dbReference>
<dbReference type="Proteomes" id="UP001501676">
    <property type="component" value="Unassembled WGS sequence"/>
</dbReference>
<keyword evidence="2" id="KW-0805">Transcription regulation</keyword>
<keyword evidence="3" id="KW-0238">DNA-binding</keyword>
<proteinExistence type="inferred from homology"/>
<organism evidence="6 7">
    <name type="scientific">Cryptosporangium minutisporangium</name>
    <dbReference type="NCBI Taxonomy" id="113569"/>
    <lineage>
        <taxon>Bacteria</taxon>
        <taxon>Bacillati</taxon>
        <taxon>Actinomycetota</taxon>
        <taxon>Actinomycetes</taxon>
        <taxon>Cryptosporangiales</taxon>
        <taxon>Cryptosporangiaceae</taxon>
        <taxon>Cryptosporangium</taxon>
    </lineage>
</organism>
<dbReference type="Pfam" id="PF00126">
    <property type="entry name" value="HTH_1"/>
    <property type="match status" value="1"/>
</dbReference>
<protein>
    <submittedName>
        <fullName evidence="6">LysR family transcriptional regulator</fullName>
    </submittedName>
</protein>
<dbReference type="Gene3D" id="1.10.10.10">
    <property type="entry name" value="Winged helix-like DNA-binding domain superfamily/Winged helix DNA-binding domain"/>
    <property type="match status" value="1"/>
</dbReference>
<feature type="domain" description="HTH lysR-type" evidence="5">
    <location>
        <begin position="7"/>
        <end position="64"/>
    </location>
</feature>
<dbReference type="RefSeq" id="WP_345726914.1">
    <property type="nucleotide sequence ID" value="NZ_BAAAYN010000006.1"/>
</dbReference>
<dbReference type="PROSITE" id="PS50931">
    <property type="entry name" value="HTH_LYSR"/>
    <property type="match status" value="1"/>
</dbReference>
<evidence type="ECO:0000256" key="4">
    <source>
        <dbReference type="ARBA" id="ARBA00023163"/>
    </source>
</evidence>
<dbReference type="InterPro" id="IPR005119">
    <property type="entry name" value="LysR_subst-bd"/>
</dbReference>
<evidence type="ECO:0000256" key="1">
    <source>
        <dbReference type="ARBA" id="ARBA00009437"/>
    </source>
</evidence>
<gene>
    <name evidence="6" type="ORF">GCM10020369_11610</name>
</gene>
<dbReference type="InterPro" id="IPR000847">
    <property type="entry name" value="LysR_HTH_N"/>
</dbReference>
<dbReference type="PANTHER" id="PTHR30346">
    <property type="entry name" value="TRANSCRIPTIONAL DUAL REGULATOR HCAR-RELATED"/>
    <property type="match status" value="1"/>
</dbReference>
<reference evidence="7" key="1">
    <citation type="journal article" date="2019" name="Int. J. Syst. Evol. Microbiol.">
        <title>The Global Catalogue of Microorganisms (GCM) 10K type strain sequencing project: providing services to taxonomists for standard genome sequencing and annotation.</title>
        <authorList>
            <consortium name="The Broad Institute Genomics Platform"/>
            <consortium name="The Broad Institute Genome Sequencing Center for Infectious Disease"/>
            <person name="Wu L."/>
            <person name="Ma J."/>
        </authorList>
    </citation>
    <scope>NUCLEOTIDE SEQUENCE [LARGE SCALE GENOMIC DNA]</scope>
    <source>
        <strain evidence="7">JCM 9458</strain>
    </source>
</reference>
<comment type="similarity">
    <text evidence="1">Belongs to the LysR transcriptional regulatory family.</text>
</comment>
<keyword evidence="7" id="KW-1185">Reference proteome</keyword>